<evidence type="ECO:0000313" key="3">
    <source>
        <dbReference type="Proteomes" id="UP000324222"/>
    </source>
</evidence>
<dbReference type="EMBL" id="VSRR010000058">
    <property type="protein sequence ID" value="MPC09167.1"/>
    <property type="molecule type" value="Genomic_DNA"/>
</dbReference>
<keyword evidence="3" id="KW-1185">Reference proteome</keyword>
<reference evidence="2 3" key="1">
    <citation type="submission" date="2019-05" db="EMBL/GenBank/DDBJ databases">
        <title>Another draft genome of Portunus trituberculatus and its Hox gene families provides insights of decapod evolution.</title>
        <authorList>
            <person name="Jeong J.-H."/>
            <person name="Song I."/>
            <person name="Kim S."/>
            <person name="Choi T."/>
            <person name="Kim D."/>
            <person name="Ryu S."/>
            <person name="Kim W."/>
        </authorList>
    </citation>
    <scope>NUCLEOTIDE SEQUENCE [LARGE SCALE GENOMIC DNA]</scope>
    <source>
        <tissue evidence="2">Muscle</tissue>
    </source>
</reference>
<dbReference type="AlphaFoldDB" id="A0A5B7CI42"/>
<comment type="caution">
    <text evidence="2">The sequence shown here is derived from an EMBL/GenBank/DDBJ whole genome shotgun (WGS) entry which is preliminary data.</text>
</comment>
<protein>
    <submittedName>
        <fullName evidence="2">Uncharacterized protein</fullName>
    </submittedName>
</protein>
<sequence length="85" mass="9239">MANNNTATLIAGDQRSARGGNKNERDATEAHLRGLNNIQLILTDVFSTSFPSLIPMHTGWRDGRPKLISAPFANDRSGSRFVSNA</sequence>
<feature type="region of interest" description="Disordered" evidence="1">
    <location>
        <begin position="1"/>
        <end position="27"/>
    </location>
</feature>
<evidence type="ECO:0000313" key="2">
    <source>
        <dbReference type="EMBL" id="MPC09167.1"/>
    </source>
</evidence>
<name>A0A5B7CI42_PORTR</name>
<proteinExistence type="predicted"/>
<gene>
    <name evidence="2" type="ORF">E2C01_001769</name>
</gene>
<dbReference type="Proteomes" id="UP000324222">
    <property type="component" value="Unassembled WGS sequence"/>
</dbReference>
<organism evidence="2 3">
    <name type="scientific">Portunus trituberculatus</name>
    <name type="common">Swimming crab</name>
    <name type="synonym">Neptunus trituberculatus</name>
    <dbReference type="NCBI Taxonomy" id="210409"/>
    <lineage>
        <taxon>Eukaryota</taxon>
        <taxon>Metazoa</taxon>
        <taxon>Ecdysozoa</taxon>
        <taxon>Arthropoda</taxon>
        <taxon>Crustacea</taxon>
        <taxon>Multicrustacea</taxon>
        <taxon>Malacostraca</taxon>
        <taxon>Eumalacostraca</taxon>
        <taxon>Eucarida</taxon>
        <taxon>Decapoda</taxon>
        <taxon>Pleocyemata</taxon>
        <taxon>Brachyura</taxon>
        <taxon>Eubrachyura</taxon>
        <taxon>Portunoidea</taxon>
        <taxon>Portunidae</taxon>
        <taxon>Portuninae</taxon>
        <taxon>Portunus</taxon>
    </lineage>
</organism>
<accession>A0A5B7CI42</accession>
<evidence type="ECO:0000256" key="1">
    <source>
        <dbReference type="SAM" id="MobiDB-lite"/>
    </source>
</evidence>